<accession>K1Q9T4</accession>
<dbReference type="EMBL" id="JH817663">
    <property type="protein sequence ID" value="EKC30738.1"/>
    <property type="molecule type" value="Genomic_DNA"/>
</dbReference>
<proteinExistence type="predicted"/>
<reference evidence="1" key="1">
    <citation type="journal article" date="2012" name="Nature">
        <title>The oyster genome reveals stress adaptation and complexity of shell formation.</title>
        <authorList>
            <person name="Zhang G."/>
            <person name="Fang X."/>
            <person name="Guo X."/>
            <person name="Li L."/>
            <person name="Luo R."/>
            <person name="Xu F."/>
            <person name="Yang P."/>
            <person name="Zhang L."/>
            <person name="Wang X."/>
            <person name="Qi H."/>
            <person name="Xiong Z."/>
            <person name="Que H."/>
            <person name="Xie Y."/>
            <person name="Holland P.W."/>
            <person name="Paps J."/>
            <person name="Zhu Y."/>
            <person name="Wu F."/>
            <person name="Chen Y."/>
            <person name="Wang J."/>
            <person name="Peng C."/>
            <person name="Meng J."/>
            <person name="Yang L."/>
            <person name="Liu J."/>
            <person name="Wen B."/>
            <person name="Zhang N."/>
            <person name="Huang Z."/>
            <person name="Zhu Q."/>
            <person name="Feng Y."/>
            <person name="Mount A."/>
            <person name="Hedgecock D."/>
            <person name="Xu Z."/>
            <person name="Liu Y."/>
            <person name="Domazet-Loso T."/>
            <person name="Du Y."/>
            <person name="Sun X."/>
            <person name="Zhang S."/>
            <person name="Liu B."/>
            <person name="Cheng P."/>
            <person name="Jiang X."/>
            <person name="Li J."/>
            <person name="Fan D."/>
            <person name="Wang W."/>
            <person name="Fu W."/>
            <person name="Wang T."/>
            <person name="Wang B."/>
            <person name="Zhang J."/>
            <person name="Peng Z."/>
            <person name="Li Y."/>
            <person name="Li N."/>
            <person name="Wang J."/>
            <person name="Chen M."/>
            <person name="He Y."/>
            <person name="Tan F."/>
            <person name="Song X."/>
            <person name="Zheng Q."/>
            <person name="Huang R."/>
            <person name="Yang H."/>
            <person name="Du X."/>
            <person name="Chen L."/>
            <person name="Yang M."/>
            <person name="Gaffney P.M."/>
            <person name="Wang S."/>
            <person name="Luo L."/>
            <person name="She Z."/>
            <person name="Ming Y."/>
            <person name="Huang W."/>
            <person name="Zhang S."/>
            <person name="Huang B."/>
            <person name="Zhang Y."/>
            <person name="Qu T."/>
            <person name="Ni P."/>
            <person name="Miao G."/>
            <person name="Wang J."/>
            <person name="Wang Q."/>
            <person name="Steinberg C.E."/>
            <person name="Wang H."/>
            <person name="Li N."/>
            <person name="Qian L."/>
            <person name="Zhang G."/>
            <person name="Li Y."/>
            <person name="Yang H."/>
            <person name="Liu X."/>
            <person name="Wang J."/>
            <person name="Yin Y."/>
            <person name="Wang J."/>
        </authorList>
    </citation>
    <scope>NUCLEOTIDE SEQUENCE [LARGE SCALE GENOMIC DNA]</scope>
    <source>
        <strain evidence="1">05x7-T-G4-1.051#20</strain>
    </source>
</reference>
<dbReference type="Gene3D" id="3.30.230.30">
    <property type="entry name" value="Impact, N-terminal domain"/>
    <property type="match status" value="1"/>
</dbReference>
<protein>
    <submittedName>
        <fullName evidence="1">Uncharacterized protein</fullName>
    </submittedName>
</protein>
<dbReference type="InParanoid" id="K1Q9T4"/>
<dbReference type="InterPro" id="IPR020568">
    <property type="entry name" value="Ribosomal_Su5_D2-typ_SF"/>
</dbReference>
<gene>
    <name evidence="1" type="ORF">CGI_10009361</name>
</gene>
<sequence length="65" mass="7132">MEDNGNRFASHATTVDSFKKVRESLVEIMRIPTISSASHNVIANCFVSKDGIQHEESDDDGEHGA</sequence>
<dbReference type="HOGENOM" id="CLU_2851828_0_0_1"/>
<dbReference type="AlphaFoldDB" id="K1Q9T4"/>
<name>K1Q9T4_MAGGI</name>
<organism evidence="1">
    <name type="scientific">Magallana gigas</name>
    <name type="common">Pacific oyster</name>
    <name type="synonym">Crassostrea gigas</name>
    <dbReference type="NCBI Taxonomy" id="29159"/>
    <lineage>
        <taxon>Eukaryota</taxon>
        <taxon>Metazoa</taxon>
        <taxon>Spiralia</taxon>
        <taxon>Lophotrochozoa</taxon>
        <taxon>Mollusca</taxon>
        <taxon>Bivalvia</taxon>
        <taxon>Autobranchia</taxon>
        <taxon>Pteriomorphia</taxon>
        <taxon>Ostreida</taxon>
        <taxon>Ostreoidea</taxon>
        <taxon>Ostreidae</taxon>
        <taxon>Magallana</taxon>
    </lineage>
</organism>
<dbReference type="SUPFAM" id="SSF54211">
    <property type="entry name" value="Ribosomal protein S5 domain 2-like"/>
    <property type="match status" value="1"/>
</dbReference>
<evidence type="ECO:0000313" key="1">
    <source>
        <dbReference type="EMBL" id="EKC30738.1"/>
    </source>
</evidence>
<dbReference type="InterPro" id="IPR036956">
    <property type="entry name" value="Impact_N_sf"/>
</dbReference>